<evidence type="ECO:0008006" key="4">
    <source>
        <dbReference type="Google" id="ProtNLM"/>
    </source>
</evidence>
<sequence length="96" mass="10262">MAFGSFFKKIKDGVTNFVQKAKPWVDKSGSAASTAGHWLQENTSGIGQKIGDGLVWAGDRAQDIAKRLPDAKGSDNTIRYSGGGGGSDRFLKPQFE</sequence>
<evidence type="ECO:0000313" key="2">
    <source>
        <dbReference type="EMBL" id="KAK8875359.1"/>
    </source>
</evidence>
<evidence type="ECO:0000313" key="3">
    <source>
        <dbReference type="Proteomes" id="UP001470230"/>
    </source>
</evidence>
<dbReference type="EMBL" id="JAPFFF010000012">
    <property type="protein sequence ID" value="KAK8875359.1"/>
    <property type="molecule type" value="Genomic_DNA"/>
</dbReference>
<name>A0ABR2JC34_9EUKA</name>
<evidence type="ECO:0000256" key="1">
    <source>
        <dbReference type="SAM" id="MobiDB-lite"/>
    </source>
</evidence>
<protein>
    <recommendedName>
        <fullName evidence="4">Antitoxin</fullName>
    </recommendedName>
</protein>
<accession>A0ABR2JC34</accession>
<proteinExistence type="predicted"/>
<organism evidence="2 3">
    <name type="scientific">Tritrichomonas musculus</name>
    <dbReference type="NCBI Taxonomy" id="1915356"/>
    <lineage>
        <taxon>Eukaryota</taxon>
        <taxon>Metamonada</taxon>
        <taxon>Parabasalia</taxon>
        <taxon>Tritrichomonadida</taxon>
        <taxon>Tritrichomonadidae</taxon>
        <taxon>Tritrichomonas</taxon>
    </lineage>
</organism>
<feature type="region of interest" description="Disordered" evidence="1">
    <location>
        <begin position="72"/>
        <end position="96"/>
    </location>
</feature>
<comment type="caution">
    <text evidence="2">The sequence shown here is derived from an EMBL/GenBank/DDBJ whole genome shotgun (WGS) entry which is preliminary data.</text>
</comment>
<keyword evidence="3" id="KW-1185">Reference proteome</keyword>
<dbReference type="Proteomes" id="UP001470230">
    <property type="component" value="Unassembled WGS sequence"/>
</dbReference>
<reference evidence="2 3" key="1">
    <citation type="submission" date="2024-04" db="EMBL/GenBank/DDBJ databases">
        <title>Tritrichomonas musculus Genome.</title>
        <authorList>
            <person name="Alves-Ferreira E."/>
            <person name="Grigg M."/>
            <person name="Lorenzi H."/>
            <person name="Galac M."/>
        </authorList>
    </citation>
    <scope>NUCLEOTIDE SEQUENCE [LARGE SCALE GENOMIC DNA]</scope>
    <source>
        <strain evidence="2 3">EAF2021</strain>
    </source>
</reference>
<gene>
    <name evidence="2" type="ORF">M9Y10_005524</name>
</gene>